<dbReference type="AlphaFoldDB" id="F0WKH4"/>
<protein>
    <submittedName>
        <fullName evidence="1">AlNc14C133G7024 protein</fullName>
    </submittedName>
</protein>
<organism evidence="1">
    <name type="scientific">Albugo laibachii Nc14</name>
    <dbReference type="NCBI Taxonomy" id="890382"/>
    <lineage>
        <taxon>Eukaryota</taxon>
        <taxon>Sar</taxon>
        <taxon>Stramenopiles</taxon>
        <taxon>Oomycota</taxon>
        <taxon>Peronosporomycetes</taxon>
        <taxon>Albuginales</taxon>
        <taxon>Albuginaceae</taxon>
        <taxon>Albugo</taxon>
    </lineage>
</organism>
<sequence>MSEANHVDMRLKVICDIVMRDIAKPTYIESRLMMSDLLSEASPAPRMVEQREQYNVSKRWVASGEKRTYSAMTEEEYMKILFKRHNEHHLGIGVYNLLISSCLRLQ</sequence>
<gene>
    <name evidence="1" type="primary">AlNc14C133G7024</name>
    <name evidence="1" type="ORF">ALNC14_079210</name>
</gene>
<reference evidence="1" key="1">
    <citation type="journal article" date="2011" name="PLoS Biol.">
        <title>Gene gain and loss during evolution of obligate parasitism in the white rust pathogen of Arabidopsis thaliana.</title>
        <authorList>
            <person name="Kemen E."/>
            <person name="Gardiner A."/>
            <person name="Schultz-Larsen T."/>
            <person name="Kemen A.C."/>
            <person name="Balmuth A.L."/>
            <person name="Robert-Seilaniantz A."/>
            <person name="Bailey K."/>
            <person name="Holub E."/>
            <person name="Studholme D.J."/>
            <person name="Maclean D."/>
            <person name="Jones J.D."/>
        </authorList>
    </citation>
    <scope>NUCLEOTIDE SEQUENCE</scope>
</reference>
<dbReference type="HOGENOM" id="CLU_2228200_0_0_1"/>
<name>F0WKH4_9STRA</name>
<accession>F0WKH4</accession>
<reference evidence="1" key="2">
    <citation type="submission" date="2011-02" db="EMBL/GenBank/DDBJ databases">
        <authorList>
            <person name="MacLean D."/>
        </authorList>
    </citation>
    <scope>NUCLEOTIDE SEQUENCE</scope>
</reference>
<dbReference type="EMBL" id="FR824178">
    <property type="protein sequence ID" value="CCA21778.1"/>
    <property type="molecule type" value="Genomic_DNA"/>
</dbReference>
<proteinExistence type="predicted"/>
<evidence type="ECO:0000313" key="1">
    <source>
        <dbReference type="EMBL" id="CCA21778.1"/>
    </source>
</evidence>